<evidence type="ECO:0000259" key="3">
    <source>
        <dbReference type="SMART" id="SM00642"/>
    </source>
</evidence>
<evidence type="ECO:0000313" key="5">
    <source>
        <dbReference type="Proteomes" id="UP001597380"/>
    </source>
</evidence>
<accession>A0ABW4XGI7</accession>
<feature type="chain" id="PRO_5046676217" evidence="2">
    <location>
        <begin position="25"/>
        <end position="542"/>
    </location>
</feature>
<name>A0ABW4XGI7_9GAMM</name>
<dbReference type="SUPFAM" id="SSF51011">
    <property type="entry name" value="Glycosyl hydrolase domain"/>
    <property type="match status" value="1"/>
</dbReference>
<dbReference type="PROSITE" id="PS51257">
    <property type="entry name" value="PROKAR_LIPOPROTEIN"/>
    <property type="match status" value="1"/>
</dbReference>
<dbReference type="InterPro" id="IPR017853">
    <property type="entry name" value="GH"/>
</dbReference>
<dbReference type="InterPro" id="IPR032091">
    <property type="entry name" value="Malt_amylase-like_C"/>
</dbReference>
<evidence type="ECO:0000256" key="2">
    <source>
        <dbReference type="SAM" id="SignalP"/>
    </source>
</evidence>
<dbReference type="Proteomes" id="UP001597380">
    <property type="component" value="Unassembled WGS sequence"/>
</dbReference>
<protein>
    <submittedName>
        <fullName evidence="4">Alpha-amylase family glycosyl hydrolase</fullName>
    </submittedName>
</protein>
<dbReference type="Pfam" id="PF00128">
    <property type="entry name" value="Alpha-amylase"/>
    <property type="match status" value="1"/>
</dbReference>
<sequence length="542" mass="59928">MDKKVLVSAISAALLLSACGGSSGGEEVTPGTAEGLLDMSPVEVNDQPAMPEGWHEGAVFAEIYVRGYMDSDGDGIGDFRGLTSRLDYLQELGVEGIWLMPVNESSDNDHGYEVEDYRAMETDYGTREDFDEFLAEAHARGIGVIMDYVVNHSSGANPLFLDSDNDLGGKRDWYVWSDTNPVDEDDRWIGYWGPGWHPGQNGGYYYGIFQHYMPDFNLHNQDVINFHHDNLRYWLNAGLDGFRFDAVGQLFENGPGHEGQTNQPENMEVLFGLQQLVMEDYTNRYIICENPSNIGDTNGEQGCGSAFAFGMNYQLINTVRNRETDEYLAGYLSYDRLGEAGIILANHDEFAGHRVYEQLNGNIDKYKLAAAALLTLPGRPFIYYGEEVGMGHASGMTGDWALRAPMSWTPQGGFTSAETPFRSYASNVADYNVETAQADPDSLLNHYKALIHLRKDNSALRHGDVNVLRDDEILAYTRQYEDESVLVVLNLSNADASISLDLGAQDAALTPLAGFGATDLMTSEYGELDVDLTGNSIGIFSY</sequence>
<gene>
    <name evidence="4" type="ORF">ACFSJ3_01370</name>
</gene>
<dbReference type="Gene3D" id="3.90.400.10">
    <property type="entry name" value="Oligo-1,6-glucosidase, Domain 2"/>
    <property type="match status" value="1"/>
</dbReference>
<organism evidence="4 5">
    <name type="scientific">Corallincola platygyrae</name>
    <dbReference type="NCBI Taxonomy" id="1193278"/>
    <lineage>
        <taxon>Bacteria</taxon>
        <taxon>Pseudomonadati</taxon>
        <taxon>Pseudomonadota</taxon>
        <taxon>Gammaproteobacteria</taxon>
        <taxon>Alteromonadales</taxon>
        <taxon>Psychromonadaceae</taxon>
        <taxon>Corallincola</taxon>
    </lineage>
</organism>
<dbReference type="EMBL" id="JBHUHT010000004">
    <property type="protein sequence ID" value="MFD2094621.1"/>
    <property type="molecule type" value="Genomic_DNA"/>
</dbReference>
<dbReference type="CDD" id="cd11316">
    <property type="entry name" value="AmyAc_bac2_AmyA"/>
    <property type="match status" value="1"/>
</dbReference>
<comment type="similarity">
    <text evidence="1">Belongs to the glycosyl hydrolase 13 family.</text>
</comment>
<dbReference type="PANTHER" id="PTHR10357:SF179">
    <property type="entry name" value="NEUTRAL AND BASIC AMINO ACID TRANSPORT PROTEIN RBAT"/>
    <property type="match status" value="1"/>
</dbReference>
<proteinExistence type="inferred from homology"/>
<reference evidence="5" key="1">
    <citation type="journal article" date="2019" name="Int. J. Syst. Evol. Microbiol.">
        <title>The Global Catalogue of Microorganisms (GCM) 10K type strain sequencing project: providing services to taxonomists for standard genome sequencing and annotation.</title>
        <authorList>
            <consortium name="The Broad Institute Genomics Platform"/>
            <consortium name="The Broad Institute Genome Sequencing Center for Infectious Disease"/>
            <person name="Wu L."/>
            <person name="Ma J."/>
        </authorList>
    </citation>
    <scope>NUCLEOTIDE SEQUENCE [LARGE SCALE GENOMIC DNA]</scope>
    <source>
        <strain evidence="5">CGMCC 1.10992</strain>
    </source>
</reference>
<dbReference type="Gene3D" id="2.60.40.1180">
    <property type="entry name" value="Golgi alpha-mannosidase II"/>
    <property type="match status" value="1"/>
</dbReference>
<evidence type="ECO:0000313" key="4">
    <source>
        <dbReference type="EMBL" id="MFD2094621.1"/>
    </source>
</evidence>
<feature type="domain" description="Glycosyl hydrolase family 13 catalytic" evidence="3">
    <location>
        <begin position="62"/>
        <end position="422"/>
    </location>
</feature>
<dbReference type="InterPro" id="IPR045857">
    <property type="entry name" value="O16G_dom_2"/>
</dbReference>
<comment type="caution">
    <text evidence="4">The sequence shown here is derived from an EMBL/GenBank/DDBJ whole genome shotgun (WGS) entry which is preliminary data.</text>
</comment>
<dbReference type="InterPro" id="IPR006047">
    <property type="entry name" value="GH13_cat_dom"/>
</dbReference>
<dbReference type="Pfam" id="PF16657">
    <property type="entry name" value="Malt_amylase_C"/>
    <property type="match status" value="1"/>
</dbReference>
<dbReference type="GO" id="GO:0016787">
    <property type="term" value="F:hydrolase activity"/>
    <property type="evidence" value="ECO:0007669"/>
    <property type="project" value="UniProtKB-KW"/>
</dbReference>
<dbReference type="InterPro" id="IPR013780">
    <property type="entry name" value="Glyco_hydro_b"/>
</dbReference>
<dbReference type="Gene3D" id="3.20.20.80">
    <property type="entry name" value="Glycosidases"/>
    <property type="match status" value="1"/>
</dbReference>
<dbReference type="PANTHER" id="PTHR10357">
    <property type="entry name" value="ALPHA-AMYLASE FAMILY MEMBER"/>
    <property type="match status" value="1"/>
</dbReference>
<dbReference type="SMART" id="SM00642">
    <property type="entry name" value="Aamy"/>
    <property type="match status" value="1"/>
</dbReference>
<keyword evidence="4" id="KW-0378">Hydrolase</keyword>
<keyword evidence="5" id="KW-1185">Reference proteome</keyword>
<keyword evidence="2" id="KW-0732">Signal</keyword>
<feature type="signal peptide" evidence="2">
    <location>
        <begin position="1"/>
        <end position="24"/>
    </location>
</feature>
<dbReference type="SUPFAM" id="SSF51445">
    <property type="entry name" value="(Trans)glycosidases"/>
    <property type="match status" value="1"/>
</dbReference>
<dbReference type="RefSeq" id="WP_345338787.1">
    <property type="nucleotide sequence ID" value="NZ_BAABLI010000007.1"/>
</dbReference>
<evidence type="ECO:0000256" key="1">
    <source>
        <dbReference type="ARBA" id="ARBA00008061"/>
    </source>
</evidence>